<dbReference type="AlphaFoldDB" id="A0A3N1Y0W9"/>
<reference evidence="2 3" key="1">
    <citation type="submission" date="2018-11" db="EMBL/GenBank/DDBJ databases">
        <title>Genomic Encyclopedia of Type Strains, Phase IV (KMG-IV): sequencing the most valuable type-strain genomes for metagenomic binning, comparative biology and taxonomic classification.</title>
        <authorList>
            <person name="Goeker M."/>
        </authorList>
    </citation>
    <scope>NUCLEOTIDE SEQUENCE [LARGE SCALE GENOMIC DNA]</scope>
    <source>
        <strain evidence="2 3">DSM 100275</strain>
    </source>
</reference>
<feature type="chain" id="PRO_5018131787" evidence="1">
    <location>
        <begin position="24"/>
        <end position="138"/>
    </location>
</feature>
<gene>
    <name evidence="2" type="ORF">EDC57_1359</name>
</gene>
<keyword evidence="1" id="KW-0732">Signal</keyword>
<proteinExistence type="predicted"/>
<organism evidence="2 3">
    <name type="scientific">Inmirania thermothiophila</name>
    <dbReference type="NCBI Taxonomy" id="1750597"/>
    <lineage>
        <taxon>Bacteria</taxon>
        <taxon>Pseudomonadati</taxon>
        <taxon>Pseudomonadota</taxon>
        <taxon>Gammaproteobacteria</taxon>
        <taxon>Chromatiales</taxon>
        <taxon>Ectothiorhodospiraceae</taxon>
        <taxon>Inmirania</taxon>
    </lineage>
</organism>
<feature type="signal peptide" evidence="1">
    <location>
        <begin position="1"/>
        <end position="23"/>
    </location>
</feature>
<keyword evidence="3" id="KW-1185">Reference proteome</keyword>
<evidence type="ECO:0000313" key="2">
    <source>
        <dbReference type="EMBL" id="ROR32168.1"/>
    </source>
</evidence>
<sequence length="138" mass="14885">MARLLAALLTGLAALAASTAARAVPLPEIVAPAVGPRCVLPAEQMRREHMELLRHQRARTVRQGIRGERFSLRLCIACHAGRDERGQPVSVAAPGQFCESCHRYAAVRIDCFQCHSGRPDPEAEAAARRIAGELAAGR</sequence>
<name>A0A3N1Y0W9_9GAMM</name>
<dbReference type="Gene3D" id="3.90.10.10">
    <property type="entry name" value="Cytochrome C3"/>
    <property type="match status" value="1"/>
</dbReference>
<dbReference type="SUPFAM" id="SSF48695">
    <property type="entry name" value="Multiheme cytochromes"/>
    <property type="match status" value="1"/>
</dbReference>
<dbReference type="RefSeq" id="WP_211331918.1">
    <property type="nucleotide sequence ID" value="NZ_RJVI01000002.1"/>
</dbReference>
<evidence type="ECO:0000313" key="3">
    <source>
        <dbReference type="Proteomes" id="UP000276634"/>
    </source>
</evidence>
<dbReference type="EMBL" id="RJVI01000002">
    <property type="protein sequence ID" value="ROR32168.1"/>
    <property type="molecule type" value="Genomic_DNA"/>
</dbReference>
<comment type="caution">
    <text evidence="2">The sequence shown here is derived from an EMBL/GenBank/DDBJ whole genome shotgun (WGS) entry which is preliminary data.</text>
</comment>
<dbReference type="InterPro" id="IPR036280">
    <property type="entry name" value="Multihaem_cyt_sf"/>
</dbReference>
<dbReference type="Proteomes" id="UP000276634">
    <property type="component" value="Unassembled WGS sequence"/>
</dbReference>
<accession>A0A3N1Y0W9</accession>
<evidence type="ECO:0000256" key="1">
    <source>
        <dbReference type="SAM" id="SignalP"/>
    </source>
</evidence>
<protein>
    <submittedName>
        <fullName evidence="2">Uncharacterized protein</fullName>
    </submittedName>
</protein>